<accession>A0A139QLD2</accession>
<keyword evidence="1" id="KW-0812">Transmembrane</keyword>
<evidence type="ECO:0000313" key="4">
    <source>
        <dbReference type="Proteomes" id="UP000070198"/>
    </source>
</evidence>
<reference evidence="4 5" key="1">
    <citation type="submission" date="2016-01" db="EMBL/GenBank/DDBJ databases">
        <title>Highly variable Streptococcus oralis are common among viridans streptococci isolated from primates.</title>
        <authorList>
            <person name="Denapaite D."/>
            <person name="Rieger M."/>
            <person name="Koendgen S."/>
            <person name="Brueckner R."/>
            <person name="Ochigava I."/>
            <person name="Kappeler P."/>
            <person name="Maetz-Rensing K."/>
            <person name="Leendertz F."/>
            <person name="Hakenbeck R."/>
        </authorList>
    </citation>
    <scope>NUCLEOTIDE SEQUENCE [LARGE SCALE GENOMIC DNA]</scope>
    <source>
        <strain evidence="2 4">DD02</strain>
        <strain evidence="3 5">DD03</strain>
    </source>
</reference>
<dbReference type="Proteomes" id="UP000071927">
    <property type="component" value="Unassembled WGS sequence"/>
</dbReference>
<evidence type="ECO:0000256" key="1">
    <source>
        <dbReference type="SAM" id="Phobius"/>
    </source>
</evidence>
<dbReference type="Proteomes" id="UP000070198">
    <property type="component" value="Unassembled WGS sequence"/>
</dbReference>
<name>A0A139QLD2_9STRE</name>
<keyword evidence="1" id="KW-0472">Membrane</keyword>
<dbReference type="EMBL" id="LQXV01000454">
    <property type="protein sequence ID" value="KXU03232.1"/>
    <property type="molecule type" value="Genomic_DNA"/>
</dbReference>
<evidence type="ECO:0000313" key="2">
    <source>
        <dbReference type="EMBL" id="KXT63637.1"/>
    </source>
</evidence>
<dbReference type="AlphaFoldDB" id="A0A139QLD2"/>
<protein>
    <submittedName>
        <fullName evidence="3">Uncharacterized protein</fullName>
    </submittedName>
</protein>
<keyword evidence="1" id="KW-1133">Transmembrane helix</keyword>
<evidence type="ECO:0000313" key="5">
    <source>
        <dbReference type="Proteomes" id="UP000071927"/>
    </source>
</evidence>
<feature type="transmembrane region" description="Helical" evidence="1">
    <location>
        <begin position="31"/>
        <end position="55"/>
    </location>
</feature>
<dbReference type="PATRIC" id="fig|315405.11.peg.2565"/>
<sequence length="57" mass="6647">MLLILGVYIIVGVFLVKHRNEVLAPKILKIFLLMLYLLILVLIAYFTLFIFIFGYNS</sequence>
<comment type="caution">
    <text evidence="3">The sequence shown here is derived from an EMBL/GenBank/DDBJ whole genome shotgun (WGS) entry which is preliminary data.</text>
</comment>
<evidence type="ECO:0000313" key="3">
    <source>
        <dbReference type="EMBL" id="KXU03232.1"/>
    </source>
</evidence>
<proteinExistence type="predicted"/>
<dbReference type="EMBL" id="LQOF01000454">
    <property type="protein sequence ID" value="KXT63637.1"/>
    <property type="molecule type" value="Genomic_DNA"/>
</dbReference>
<gene>
    <name evidence="2" type="ORF">SGADD02_02194</name>
    <name evidence="3" type="ORF">SGADD03_02165</name>
</gene>
<organism evidence="3 5">
    <name type="scientific">Streptococcus gallolyticus</name>
    <dbReference type="NCBI Taxonomy" id="315405"/>
    <lineage>
        <taxon>Bacteria</taxon>
        <taxon>Bacillati</taxon>
        <taxon>Bacillota</taxon>
        <taxon>Bacilli</taxon>
        <taxon>Lactobacillales</taxon>
        <taxon>Streptococcaceae</taxon>
        <taxon>Streptococcus</taxon>
    </lineage>
</organism>